<accession>A0A4E0QZY6</accession>
<evidence type="ECO:0000313" key="13">
    <source>
        <dbReference type="EMBL" id="THD20523.1"/>
    </source>
</evidence>
<dbReference type="SMART" id="SM01337">
    <property type="entry name" value="APC10"/>
    <property type="match status" value="1"/>
</dbReference>
<sequence length="669" mass="74540">MKSRKIYPNRNMHEMDEATLFKVALDYYTTQRREKLHATRLELLKKMKIAEEDAEKLRDGRFSEIPMNRLTVYRKRCRAFGIADIIGEQLKLDPLPPATETENQTIRESLTVPEFLNRSIGDEITDPNGGRWFPLRGTFRDVFGYKSEADEQNAISEFLNAQAFLCRRIGTEFPEDETSSLDTSSSVRTHPEDPPIPVSPECPETSMMEPVVVEVTETASKAPTSPSADPLSTQAHPTKLLLPRHNPAPLSPCSSSALVSDTDTLASPPVEQSHTSSPSVGQSDPQSPSLRLSARRARNKRSRKRIIQTAASMTSGDLDHALSPVVSECGTTDDGTTNSTALLDVTLARRWRRGLLSALSTVCSHRHAYVFMHPVTEDIAPGYSSVVYEPVDLTSLRRRLEAALASLASGTATSATVPTPKQLLIDAATRFIRDLMLMFVNARMYNSSNHEVHKMAGDMFNDVIGESTNIASPPRKRHQSSSSDLSQRLKALTSIDVTKDEREGKVRDVCRKAIWSLSSCKPGHGIEQLMDGSTDTFWQSDGPQPHCVTIQFPQKTALTRLCLYTDYKADESYTPSRLAVRVGNTIHDLIELVEIELHEPTGWSVLPLVWLDGSPVRTFMLQLAVLANHQNGRDTHLRAIRLHSPIEPRGLDVLSPFEFQDGRVFTSFR</sequence>
<dbReference type="CDD" id="cd08366">
    <property type="entry name" value="APC10"/>
    <property type="match status" value="1"/>
</dbReference>
<evidence type="ECO:0000256" key="10">
    <source>
        <dbReference type="SAM" id="MobiDB-lite"/>
    </source>
</evidence>
<dbReference type="AlphaFoldDB" id="A0A4E0QZY6"/>
<dbReference type="GO" id="GO:0031145">
    <property type="term" value="P:anaphase-promoting complex-dependent catabolic process"/>
    <property type="evidence" value="ECO:0007669"/>
    <property type="project" value="InterPro"/>
</dbReference>
<evidence type="ECO:0000256" key="9">
    <source>
        <dbReference type="SAM" id="Coils"/>
    </source>
</evidence>
<gene>
    <name evidence="13" type="ORF">D915_008736</name>
</gene>
<evidence type="ECO:0000256" key="1">
    <source>
        <dbReference type="ARBA" id="ARBA00006762"/>
    </source>
</evidence>
<protein>
    <recommendedName>
        <fullName evidence="2">Anaphase-promoting complex subunit 10</fullName>
    </recommendedName>
</protein>
<evidence type="ECO:0000313" key="14">
    <source>
        <dbReference type="Proteomes" id="UP000230066"/>
    </source>
</evidence>
<dbReference type="PROSITE" id="PS50014">
    <property type="entry name" value="BROMODOMAIN_2"/>
    <property type="match status" value="1"/>
</dbReference>
<evidence type="ECO:0000256" key="7">
    <source>
        <dbReference type="ARBA" id="ARBA00023306"/>
    </source>
</evidence>
<dbReference type="PANTHER" id="PTHR12936">
    <property type="entry name" value="ANAPHASE-PROMOTING COMPLEX 10"/>
    <property type="match status" value="1"/>
</dbReference>
<dbReference type="InterPro" id="IPR008979">
    <property type="entry name" value="Galactose-bd-like_sf"/>
</dbReference>
<name>A0A4E0QZY6_FASHE</name>
<dbReference type="InterPro" id="IPR016901">
    <property type="entry name" value="APC10/Doc1"/>
</dbReference>
<dbReference type="SMART" id="SM00297">
    <property type="entry name" value="BROMO"/>
    <property type="match status" value="1"/>
</dbReference>
<comment type="caution">
    <text evidence="13">The sequence shown here is derived from an EMBL/GenBank/DDBJ whole genome shotgun (WGS) entry which is preliminary data.</text>
</comment>
<evidence type="ECO:0000256" key="6">
    <source>
        <dbReference type="ARBA" id="ARBA00023117"/>
    </source>
</evidence>
<feature type="compositionally biased region" description="Low complexity" evidence="10">
    <location>
        <begin position="247"/>
        <end position="260"/>
    </location>
</feature>
<keyword evidence="6 8" id="KW-0103">Bromodomain</keyword>
<dbReference type="PRINTS" id="PR00503">
    <property type="entry name" value="BROMODOMAIN"/>
</dbReference>
<evidence type="ECO:0000259" key="11">
    <source>
        <dbReference type="PROSITE" id="PS50014"/>
    </source>
</evidence>
<evidence type="ECO:0000256" key="3">
    <source>
        <dbReference type="ARBA" id="ARBA00022618"/>
    </source>
</evidence>
<feature type="domain" description="DOC" evidence="12">
    <location>
        <begin position="485"/>
        <end position="669"/>
    </location>
</feature>
<dbReference type="EMBL" id="JXXN02004529">
    <property type="protein sequence ID" value="THD20523.1"/>
    <property type="molecule type" value="Genomic_DNA"/>
</dbReference>
<dbReference type="Proteomes" id="UP000230066">
    <property type="component" value="Unassembled WGS sequence"/>
</dbReference>
<evidence type="ECO:0000256" key="8">
    <source>
        <dbReference type="PROSITE-ProRule" id="PRU00035"/>
    </source>
</evidence>
<keyword evidence="7" id="KW-0131">Cell cycle</keyword>
<feature type="compositionally biased region" description="Basic residues" evidence="10">
    <location>
        <begin position="293"/>
        <end position="303"/>
    </location>
</feature>
<evidence type="ECO:0000256" key="4">
    <source>
        <dbReference type="ARBA" id="ARBA00022776"/>
    </source>
</evidence>
<keyword evidence="4" id="KW-0498">Mitosis</keyword>
<evidence type="ECO:0000256" key="2">
    <source>
        <dbReference type="ARBA" id="ARBA00013927"/>
    </source>
</evidence>
<proteinExistence type="inferred from homology"/>
<organism evidence="13 14">
    <name type="scientific">Fasciola hepatica</name>
    <name type="common">Liver fluke</name>
    <dbReference type="NCBI Taxonomy" id="6192"/>
    <lineage>
        <taxon>Eukaryota</taxon>
        <taxon>Metazoa</taxon>
        <taxon>Spiralia</taxon>
        <taxon>Lophotrochozoa</taxon>
        <taxon>Platyhelminthes</taxon>
        <taxon>Trematoda</taxon>
        <taxon>Digenea</taxon>
        <taxon>Plagiorchiida</taxon>
        <taxon>Echinostomata</taxon>
        <taxon>Echinostomatoidea</taxon>
        <taxon>Fasciolidae</taxon>
        <taxon>Fasciola</taxon>
    </lineage>
</organism>
<dbReference type="GO" id="GO:0005680">
    <property type="term" value="C:anaphase-promoting complex"/>
    <property type="evidence" value="ECO:0007669"/>
    <property type="project" value="InterPro"/>
</dbReference>
<reference evidence="13" key="1">
    <citation type="submission" date="2019-03" db="EMBL/GenBank/DDBJ databases">
        <title>Improved annotation for the trematode Fasciola hepatica.</title>
        <authorList>
            <person name="Choi Y.-J."/>
            <person name="Martin J."/>
            <person name="Mitreva M."/>
        </authorList>
    </citation>
    <scope>NUCLEOTIDE SEQUENCE [LARGE SCALE GENOMIC DNA]</scope>
</reference>
<dbReference type="GO" id="GO:0051301">
    <property type="term" value="P:cell division"/>
    <property type="evidence" value="ECO:0007669"/>
    <property type="project" value="UniProtKB-KW"/>
</dbReference>
<dbReference type="InterPro" id="IPR004939">
    <property type="entry name" value="APC_su10/DOC_dom"/>
</dbReference>
<feature type="domain" description="Bromo" evidence="11">
    <location>
        <begin position="363"/>
        <end position="453"/>
    </location>
</feature>
<feature type="region of interest" description="Disordered" evidence="10">
    <location>
        <begin position="241"/>
        <end position="303"/>
    </location>
</feature>
<feature type="coiled-coil region" evidence="9">
    <location>
        <begin position="33"/>
        <end position="60"/>
    </location>
</feature>
<dbReference type="InterPro" id="IPR036427">
    <property type="entry name" value="Bromodomain-like_sf"/>
</dbReference>
<comment type="similarity">
    <text evidence="1">Belongs to the APC10 family.</text>
</comment>
<dbReference type="Pfam" id="PF03256">
    <property type="entry name" value="ANAPC10"/>
    <property type="match status" value="1"/>
</dbReference>
<feature type="compositionally biased region" description="Polar residues" evidence="10">
    <location>
        <begin position="261"/>
        <end position="289"/>
    </location>
</feature>
<keyword evidence="3" id="KW-0132">Cell division</keyword>
<evidence type="ECO:0000256" key="5">
    <source>
        <dbReference type="ARBA" id="ARBA00022786"/>
    </source>
</evidence>
<dbReference type="Gene3D" id="1.20.920.10">
    <property type="entry name" value="Bromodomain-like"/>
    <property type="match status" value="1"/>
</dbReference>
<dbReference type="SUPFAM" id="SSF49785">
    <property type="entry name" value="Galactose-binding domain-like"/>
    <property type="match status" value="1"/>
</dbReference>
<dbReference type="InterPro" id="IPR001487">
    <property type="entry name" value="Bromodomain"/>
</dbReference>
<feature type="region of interest" description="Disordered" evidence="10">
    <location>
        <begin position="466"/>
        <end position="486"/>
    </location>
</feature>
<dbReference type="Pfam" id="PF00439">
    <property type="entry name" value="Bromodomain"/>
    <property type="match status" value="1"/>
</dbReference>
<keyword evidence="9" id="KW-0175">Coiled coil</keyword>
<dbReference type="PROSITE" id="PS51284">
    <property type="entry name" value="DOC"/>
    <property type="match status" value="1"/>
</dbReference>
<evidence type="ECO:0000259" key="12">
    <source>
        <dbReference type="PROSITE" id="PS51284"/>
    </source>
</evidence>
<feature type="region of interest" description="Disordered" evidence="10">
    <location>
        <begin position="174"/>
        <end position="205"/>
    </location>
</feature>
<dbReference type="Gene3D" id="2.60.120.260">
    <property type="entry name" value="Galactose-binding domain-like"/>
    <property type="match status" value="1"/>
</dbReference>
<keyword evidence="14" id="KW-1185">Reference proteome</keyword>
<dbReference type="GO" id="GO:0070979">
    <property type="term" value="P:protein K11-linked ubiquitination"/>
    <property type="evidence" value="ECO:0007669"/>
    <property type="project" value="TreeGrafter"/>
</dbReference>
<dbReference type="PANTHER" id="PTHR12936:SF0">
    <property type="entry name" value="ANAPHASE-PROMOTING COMPLEX SUBUNIT 10"/>
    <property type="match status" value="1"/>
</dbReference>
<keyword evidence="5" id="KW-0833">Ubl conjugation pathway</keyword>
<dbReference type="SUPFAM" id="SSF47370">
    <property type="entry name" value="Bromodomain"/>
    <property type="match status" value="1"/>
</dbReference>